<reference evidence="2 3" key="1">
    <citation type="journal article" date="2022" name="G3 (Bethesda)">
        <title>Enemy or ally: a genomic approach to elucidate the lifestyle of Phyllosticta citrichinaensis.</title>
        <authorList>
            <person name="Buijs V.A."/>
            <person name="Groenewald J.Z."/>
            <person name="Haridas S."/>
            <person name="LaButti K.M."/>
            <person name="Lipzen A."/>
            <person name="Martin F.M."/>
            <person name="Barry K."/>
            <person name="Grigoriev I.V."/>
            <person name="Crous P.W."/>
            <person name="Seidl M.F."/>
        </authorList>
    </citation>
    <scope>NUCLEOTIDE SEQUENCE [LARGE SCALE GENOMIC DNA]</scope>
    <source>
        <strain evidence="2 3">CBS 129764</strain>
    </source>
</reference>
<accession>A0ABR1XJ58</accession>
<feature type="region of interest" description="Disordered" evidence="1">
    <location>
        <begin position="242"/>
        <end position="265"/>
    </location>
</feature>
<keyword evidence="3" id="KW-1185">Reference proteome</keyword>
<protein>
    <submittedName>
        <fullName evidence="2">Uncharacterized protein</fullName>
    </submittedName>
</protein>
<sequence length="265" mass="30068">MRKGGASNRTRHAGDLRNCDRRIHDGSCPHLISGRVYLDFVSTTTVAPLISSISEKVQNHESSVGDLVCWRLREPRGESSWWWSSSAGSDDLNNSRSGRTHEAQRSLHVGRRLSTRIPPCWYLRPSTLLAVLALFQTPCPPMHNEMSDIETVVPKTGCIEESMFPEDACKGWVGCCVHCTRRIFYMRVPHMALHIFPDSWPDPDMRSGVVSAYHKKRDRLRCFGSDLWTTRMDGPCRWWPVKGSSSSGPHWNRHPQNQSSRAGDV</sequence>
<evidence type="ECO:0000313" key="3">
    <source>
        <dbReference type="Proteomes" id="UP001456524"/>
    </source>
</evidence>
<evidence type="ECO:0000256" key="1">
    <source>
        <dbReference type="SAM" id="MobiDB-lite"/>
    </source>
</evidence>
<dbReference type="Proteomes" id="UP001456524">
    <property type="component" value="Unassembled WGS sequence"/>
</dbReference>
<feature type="compositionally biased region" description="Polar residues" evidence="1">
    <location>
        <begin position="87"/>
        <end position="97"/>
    </location>
</feature>
<name>A0ABR1XJ58_9PEZI</name>
<dbReference type="EMBL" id="JBBWUH010000009">
    <property type="protein sequence ID" value="KAK8157171.1"/>
    <property type="molecule type" value="Genomic_DNA"/>
</dbReference>
<feature type="compositionally biased region" description="Polar residues" evidence="1">
    <location>
        <begin position="243"/>
        <end position="265"/>
    </location>
</feature>
<gene>
    <name evidence="2" type="ORF">IWX90DRAFT_316294</name>
</gene>
<evidence type="ECO:0000313" key="2">
    <source>
        <dbReference type="EMBL" id="KAK8157171.1"/>
    </source>
</evidence>
<comment type="caution">
    <text evidence="2">The sequence shown here is derived from an EMBL/GenBank/DDBJ whole genome shotgun (WGS) entry which is preliminary data.</text>
</comment>
<organism evidence="2 3">
    <name type="scientific">Phyllosticta citrichinensis</name>
    <dbReference type="NCBI Taxonomy" id="1130410"/>
    <lineage>
        <taxon>Eukaryota</taxon>
        <taxon>Fungi</taxon>
        <taxon>Dikarya</taxon>
        <taxon>Ascomycota</taxon>
        <taxon>Pezizomycotina</taxon>
        <taxon>Dothideomycetes</taxon>
        <taxon>Dothideomycetes incertae sedis</taxon>
        <taxon>Botryosphaeriales</taxon>
        <taxon>Phyllostictaceae</taxon>
        <taxon>Phyllosticta</taxon>
    </lineage>
</organism>
<proteinExistence type="predicted"/>
<feature type="region of interest" description="Disordered" evidence="1">
    <location>
        <begin position="80"/>
        <end position="105"/>
    </location>
</feature>